<dbReference type="InterPro" id="IPR036890">
    <property type="entry name" value="HATPase_C_sf"/>
</dbReference>
<dbReference type="InterPro" id="IPR050351">
    <property type="entry name" value="BphY/WalK/GraS-like"/>
</dbReference>
<evidence type="ECO:0000313" key="19">
    <source>
        <dbReference type="EMBL" id="EOR93638.1"/>
    </source>
</evidence>
<name>R9GPK7_9SPHI</name>
<evidence type="ECO:0000256" key="1">
    <source>
        <dbReference type="ARBA" id="ARBA00000085"/>
    </source>
</evidence>
<organism evidence="19 20">
    <name type="scientific">Arcticibacter svalbardensis MN12-7</name>
    <dbReference type="NCBI Taxonomy" id="1150600"/>
    <lineage>
        <taxon>Bacteria</taxon>
        <taxon>Pseudomonadati</taxon>
        <taxon>Bacteroidota</taxon>
        <taxon>Sphingobacteriia</taxon>
        <taxon>Sphingobacteriales</taxon>
        <taxon>Sphingobacteriaceae</taxon>
        <taxon>Arcticibacter</taxon>
    </lineage>
</organism>
<keyword evidence="20" id="KW-1185">Reference proteome</keyword>
<dbReference type="GO" id="GO:0030295">
    <property type="term" value="F:protein kinase activator activity"/>
    <property type="evidence" value="ECO:0007669"/>
    <property type="project" value="TreeGrafter"/>
</dbReference>
<evidence type="ECO:0000256" key="12">
    <source>
        <dbReference type="ARBA" id="ARBA00022989"/>
    </source>
</evidence>
<keyword evidence="12 15" id="KW-1133">Transmembrane helix</keyword>
<evidence type="ECO:0000256" key="14">
    <source>
        <dbReference type="ARBA" id="ARBA00023136"/>
    </source>
</evidence>
<dbReference type="CDD" id="cd06225">
    <property type="entry name" value="HAMP"/>
    <property type="match status" value="1"/>
</dbReference>
<dbReference type="Gene3D" id="1.10.287.130">
    <property type="match status" value="1"/>
</dbReference>
<evidence type="ECO:0000256" key="11">
    <source>
        <dbReference type="ARBA" id="ARBA00022840"/>
    </source>
</evidence>
<dbReference type="Pfam" id="PF02518">
    <property type="entry name" value="HATPase_c"/>
    <property type="match status" value="1"/>
</dbReference>
<dbReference type="FunFam" id="3.30.565.10:FF:000023">
    <property type="entry name" value="PAS domain-containing sensor histidine kinase"/>
    <property type="match status" value="1"/>
</dbReference>
<dbReference type="InterPro" id="IPR013767">
    <property type="entry name" value="PAS_fold"/>
</dbReference>
<gene>
    <name evidence="19" type="ORF">ADIARSV_3222</name>
</gene>
<dbReference type="EC" id="2.7.13.3" evidence="4"/>
<dbReference type="EMBL" id="AQPN01000109">
    <property type="protein sequence ID" value="EOR93638.1"/>
    <property type="molecule type" value="Genomic_DNA"/>
</dbReference>
<comment type="caution">
    <text evidence="19">The sequence shown here is derived from an EMBL/GenBank/DDBJ whole genome shotgun (WGS) entry which is preliminary data.</text>
</comment>
<dbReference type="Gene3D" id="3.30.450.20">
    <property type="entry name" value="PAS domain"/>
    <property type="match status" value="1"/>
</dbReference>
<dbReference type="Pfam" id="PF00512">
    <property type="entry name" value="HisKA"/>
    <property type="match status" value="1"/>
</dbReference>
<evidence type="ECO:0000259" key="18">
    <source>
        <dbReference type="PROSITE" id="PS50885"/>
    </source>
</evidence>
<keyword evidence="6" id="KW-0597">Phosphoprotein</keyword>
<dbReference type="PROSITE" id="PS50109">
    <property type="entry name" value="HIS_KIN"/>
    <property type="match status" value="1"/>
</dbReference>
<dbReference type="InterPro" id="IPR004358">
    <property type="entry name" value="Sig_transdc_His_kin-like_C"/>
</dbReference>
<proteinExistence type="predicted"/>
<reference evidence="19 20" key="1">
    <citation type="journal article" date="2013" name="Genome Announc.">
        <title>Draft Genome Sequence of Arcticibacter svalbardensis Strain MN12-7T, a Member of the Family Sphingobacteriaceae Isolated from an Arctic Soil Sample.</title>
        <authorList>
            <person name="Shivaji S."/>
            <person name="Ara S."/>
            <person name="Prasad S."/>
            <person name="Manasa B.P."/>
            <person name="Begum Z."/>
            <person name="Singh A."/>
            <person name="Kumar Pinnaka A."/>
        </authorList>
    </citation>
    <scope>NUCLEOTIDE SEQUENCE [LARGE SCALE GENOMIC DNA]</scope>
    <source>
        <strain evidence="19 20">MN12-7</strain>
    </source>
</reference>
<dbReference type="Proteomes" id="UP000014174">
    <property type="component" value="Unassembled WGS sequence"/>
</dbReference>
<dbReference type="InterPro" id="IPR035965">
    <property type="entry name" value="PAS-like_dom_sf"/>
</dbReference>
<dbReference type="Gene3D" id="3.30.565.10">
    <property type="entry name" value="Histidine kinase-like ATPase, C-terminal domain"/>
    <property type="match status" value="1"/>
</dbReference>
<keyword evidence="10 19" id="KW-0418">Kinase</keyword>
<dbReference type="SMART" id="SM00388">
    <property type="entry name" value="HisKA"/>
    <property type="match status" value="1"/>
</dbReference>
<dbReference type="OrthoDB" id="9813151at2"/>
<dbReference type="InterPro" id="IPR005467">
    <property type="entry name" value="His_kinase_dom"/>
</dbReference>
<dbReference type="PROSITE" id="PS50885">
    <property type="entry name" value="HAMP"/>
    <property type="match status" value="1"/>
</dbReference>
<sequence length="584" mass="66484">MKIKNKLRLGFGFLFVVVILFGGLSLYYLREISNNAKVILKDNYESLHYAREMRTVLDETDLPLSDIAINRFNAELQSEFKNITEPGEAEAAANLRKSFESLQSSTLPLKQLQSAQRFARVYLRKIEELNMQAIVRKNNQAQQSVEKATIYLGMIGTVTFLILFSFSINFPGFIANPVNELTEGIREICRKNYKTRLNFKTTREFEEVASAFNQMASRLNEWENSNLAQVISEKLRIETIIEQMQDGIIGLNEKNKVIFINPTAESLLNLNEENIVGSDAFDVAKRNDLLKNLLENKNQDKPIKIYANGKESYFQLESREITIPIYNQNYDNPIIKSEESAGEVYILRNITKFRELDEAKTNFIATISHELKTPIASIKMSLRLLYDNRVGDLNTEQSELLNHIKDDAERLLKITTELLDLAQVETGNIQLNLMAADPKQIVEYAVNAVKFQTEQKRITLGIKVKDNLPKVHADLEKTAWVLVNFLSNAIRYSPENSSIIIEVKSMSNFIQFTVQDSGNGIEEKYLDRLFERYFQVPTDGRNKSGSGLGLAISKDFIEAQKGDIFVESELGTGSKFGFNLPKTA</sequence>
<dbReference type="SUPFAM" id="SSF55874">
    <property type="entry name" value="ATPase domain of HSP90 chaperone/DNA topoisomerase II/histidine kinase"/>
    <property type="match status" value="1"/>
</dbReference>
<dbReference type="GO" id="GO:0000156">
    <property type="term" value="F:phosphorelay response regulator activity"/>
    <property type="evidence" value="ECO:0007669"/>
    <property type="project" value="TreeGrafter"/>
</dbReference>
<dbReference type="InterPro" id="IPR000014">
    <property type="entry name" value="PAS"/>
</dbReference>
<dbReference type="CDD" id="cd00082">
    <property type="entry name" value="HisKA"/>
    <property type="match status" value="1"/>
</dbReference>
<feature type="domain" description="HAMP" evidence="18">
    <location>
        <begin position="172"/>
        <end position="224"/>
    </location>
</feature>
<dbReference type="InterPro" id="IPR036097">
    <property type="entry name" value="HisK_dim/P_sf"/>
</dbReference>
<feature type="transmembrane region" description="Helical" evidence="15">
    <location>
        <begin position="7"/>
        <end position="29"/>
    </location>
</feature>
<dbReference type="CDD" id="cd00130">
    <property type="entry name" value="PAS"/>
    <property type="match status" value="1"/>
</dbReference>
<evidence type="ECO:0000259" key="16">
    <source>
        <dbReference type="PROSITE" id="PS50109"/>
    </source>
</evidence>
<dbReference type="GO" id="GO:0006355">
    <property type="term" value="P:regulation of DNA-templated transcription"/>
    <property type="evidence" value="ECO:0007669"/>
    <property type="project" value="InterPro"/>
</dbReference>
<evidence type="ECO:0000256" key="15">
    <source>
        <dbReference type="SAM" id="Phobius"/>
    </source>
</evidence>
<evidence type="ECO:0000256" key="8">
    <source>
        <dbReference type="ARBA" id="ARBA00022692"/>
    </source>
</evidence>
<evidence type="ECO:0000256" key="2">
    <source>
        <dbReference type="ARBA" id="ARBA00004141"/>
    </source>
</evidence>
<evidence type="ECO:0000256" key="5">
    <source>
        <dbReference type="ARBA" id="ARBA00022475"/>
    </source>
</evidence>
<evidence type="ECO:0000256" key="6">
    <source>
        <dbReference type="ARBA" id="ARBA00022553"/>
    </source>
</evidence>
<keyword evidence="14 15" id="KW-0472">Membrane</keyword>
<dbReference type="SMART" id="SM00387">
    <property type="entry name" value="HATPase_c"/>
    <property type="match status" value="1"/>
</dbReference>
<evidence type="ECO:0000256" key="10">
    <source>
        <dbReference type="ARBA" id="ARBA00022777"/>
    </source>
</evidence>
<dbReference type="Gene3D" id="6.10.340.10">
    <property type="match status" value="1"/>
</dbReference>
<dbReference type="PRINTS" id="PR00344">
    <property type="entry name" value="BCTRLSENSOR"/>
</dbReference>
<protein>
    <recommendedName>
        <fullName evidence="4">histidine kinase</fullName>
        <ecNumber evidence="4">2.7.13.3</ecNumber>
    </recommendedName>
</protein>
<keyword evidence="11" id="KW-0067">ATP-binding</keyword>
<dbReference type="Pfam" id="PF00989">
    <property type="entry name" value="PAS"/>
    <property type="match status" value="1"/>
</dbReference>
<dbReference type="RefSeq" id="WP_016196451.1">
    <property type="nucleotide sequence ID" value="NZ_AQPN01000109.1"/>
</dbReference>
<dbReference type="AlphaFoldDB" id="R9GPK7"/>
<keyword evidence="7" id="KW-0808">Transferase</keyword>
<accession>R9GPK7</accession>
<dbReference type="InterPro" id="IPR003594">
    <property type="entry name" value="HATPase_dom"/>
</dbReference>
<dbReference type="SUPFAM" id="SSF47384">
    <property type="entry name" value="Homodimeric domain of signal transducing histidine kinase"/>
    <property type="match status" value="1"/>
</dbReference>
<evidence type="ECO:0000259" key="17">
    <source>
        <dbReference type="PROSITE" id="PS50112"/>
    </source>
</evidence>
<dbReference type="SUPFAM" id="SSF158472">
    <property type="entry name" value="HAMP domain-like"/>
    <property type="match status" value="1"/>
</dbReference>
<comment type="catalytic activity">
    <reaction evidence="1">
        <text>ATP + protein L-histidine = ADP + protein N-phospho-L-histidine.</text>
        <dbReference type="EC" id="2.7.13.3"/>
    </reaction>
</comment>
<dbReference type="InterPro" id="IPR003660">
    <property type="entry name" value="HAMP_dom"/>
</dbReference>
<dbReference type="InterPro" id="IPR003661">
    <property type="entry name" value="HisK_dim/P_dom"/>
</dbReference>
<keyword evidence="5" id="KW-1003">Cell membrane</keyword>
<comment type="subcellular location">
    <subcellularLocation>
        <location evidence="3">Cell membrane</location>
    </subcellularLocation>
    <subcellularLocation>
        <location evidence="2">Membrane</location>
        <topology evidence="2">Multi-pass membrane protein</topology>
    </subcellularLocation>
</comment>
<dbReference type="PANTHER" id="PTHR42878">
    <property type="entry name" value="TWO-COMPONENT HISTIDINE KINASE"/>
    <property type="match status" value="1"/>
</dbReference>
<dbReference type="SUPFAM" id="SSF55785">
    <property type="entry name" value="PYP-like sensor domain (PAS domain)"/>
    <property type="match status" value="1"/>
</dbReference>
<dbReference type="SMART" id="SM00091">
    <property type="entry name" value="PAS"/>
    <property type="match status" value="1"/>
</dbReference>
<dbReference type="eggNOG" id="COG5002">
    <property type="taxonomic scope" value="Bacteria"/>
</dbReference>
<evidence type="ECO:0000256" key="13">
    <source>
        <dbReference type="ARBA" id="ARBA00023012"/>
    </source>
</evidence>
<dbReference type="GO" id="GO:0005886">
    <property type="term" value="C:plasma membrane"/>
    <property type="evidence" value="ECO:0007669"/>
    <property type="project" value="UniProtKB-SubCell"/>
</dbReference>
<dbReference type="PATRIC" id="fig|1150600.3.peg.3190"/>
<keyword evidence="13" id="KW-0902">Two-component regulatory system</keyword>
<dbReference type="GO" id="GO:0005524">
    <property type="term" value="F:ATP binding"/>
    <property type="evidence" value="ECO:0007669"/>
    <property type="project" value="UniProtKB-KW"/>
</dbReference>
<keyword evidence="9" id="KW-0547">Nucleotide-binding</keyword>
<evidence type="ECO:0000256" key="4">
    <source>
        <dbReference type="ARBA" id="ARBA00012438"/>
    </source>
</evidence>
<evidence type="ECO:0000256" key="9">
    <source>
        <dbReference type="ARBA" id="ARBA00022741"/>
    </source>
</evidence>
<evidence type="ECO:0000256" key="7">
    <source>
        <dbReference type="ARBA" id="ARBA00022679"/>
    </source>
</evidence>
<evidence type="ECO:0000256" key="3">
    <source>
        <dbReference type="ARBA" id="ARBA00004236"/>
    </source>
</evidence>
<dbReference type="STRING" id="1150600.ADIARSV_3222"/>
<evidence type="ECO:0000313" key="20">
    <source>
        <dbReference type="Proteomes" id="UP000014174"/>
    </source>
</evidence>
<dbReference type="Pfam" id="PF00672">
    <property type="entry name" value="HAMP"/>
    <property type="match status" value="1"/>
</dbReference>
<dbReference type="SMART" id="SM00304">
    <property type="entry name" value="HAMP"/>
    <property type="match status" value="1"/>
</dbReference>
<dbReference type="PANTHER" id="PTHR42878:SF7">
    <property type="entry name" value="SENSOR HISTIDINE KINASE GLRK"/>
    <property type="match status" value="1"/>
</dbReference>
<keyword evidence="8 15" id="KW-0812">Transmembrane</keyword>
<dbReference type="PROSITE" id="PS50112">
    <property type="entry name" value="PAS"/>
    <property type="match status" value="1"/>
</dbReference>
<feature type="domain" description="Histidine kinase" evidence="16">
    <location>
        <begin position="366"/>
        <end position="584"/>
    </location>
</feature>
<feature type="domain" description="PAS" evidence="17">
    <location>
        <begin position="233"/>
        <end position="281"/>
    </location>
</feature>
<dbReference type="GO" id="GO:0000155">
    <property type="term" value="F:phosphorelay sensor kinase activity"/>
    <property type="evidence" value="ECO:0007669"/>
    <property type="project" value="InterPro"/>
</dbReference>
<dbReference type="GO" id="GO:0007234">
    <property type="term" value="P:osmosensory signaling via phosphorelay pathway"/>
    <property type="evidence" value="ECO:0007669"/>
    <property type="project" value="TreeGrafter"/>
</dbReference>